<dbReference type="InterPro" id="IPR020000">
    <property type="entry name" value="Phage_P2_LysB"/>
</dbReference>
<dbReference type="RefSeq" id="WP_175030473.1">
    <property type="nucleotide sequence ID" value="NZ_CABVPW010000004.1"/>
</dbReference>
<accession>A0A6P2IH98</accession>
<gene>
    <name evidence="2" type="ORF">BLA23254_01242</name>
</gene>
<dbReference type="NCBIfam" id="TIGR03495">
    <property type="entry name" value="phage_LysB"/>
    <property type="match status" value="1"/>
</dbReference>
<keyword evidence="1" id="KW-0175">Coiled coil</keyword>
<proteinExistence type="predicted"/>
<protein>
    <submittedName>
        <fullName evidence="2">Protein lysB</fullName>
    </submittedName>
</protein>
<evidence type="ECO:0000313" key="3">
    <source>
        <dbReference type="Proteomes" id="UP000494218"/>
    </source>
</evidence>
<evidence type="ECO:0000313" key="2">
    <source>
        <dbReference type="EMBL" id="VWB29092.1"/>
    </source>
</evidence>
<reference evidence="2 3" key="1">
    <citation type="submission" date="2019-09" db="EMBL/GenBank/DDBJ databases">
        <authorList>
            <person name="Depoorter E."/>
        </authorList>
    </citation>
    <scope>NUCLEOTIDE SEQUENCE [LARGE SCALE GENOMIC DNA]</scope>
    <source>
        <strain evidence="2">LMG 23254</strain>
    </source>
</reference>
<dbReference type="AlphaFoldDB" id="A0A6P2IH98"/>
<organism evidence="2 3">
    <name type="scientific">Burkholderia lata (strain ATCC 17760 / DSM 23089 / LMG 22485 / NCIMB 9086 / R18194 / 383)</name>
    <dbReference type="NCBI Taxonomy" id="482957"/>
    <lineage>
        <taxon>Bacteria</taxon>
        <taxon>Pseudomonadati</taxon>
        <taxon>Pseudomonadota</taxon>
        <taxon>Betaproteobacteria</taxon>
        <taxon>Burkholderiales</taxon>
        <taxon>Burkholderiaceae</taxon>
        <taxon>Burkholderia</taxon>
        <taxon>Burkholderia cepacia complex</taxon>
    </lineage>
</organism>
<sequence>MSPLVGRLLAVAVAALAAWGAVSYVKDLRGDLRAAQIEASKAREAVTARDNTIAALLATAQENAKLQQRLGVTQSKIDNAQKRIEDATRRIINETPESRAWADTVLPAGIARLHASPAITGACDYVQHVPDGDTLHDACNGARNER</sequence>
<dbReference type="EMBL" id="CABVPW010000004">
    <property type="protein sequence ID" value="VWB29092.1"/>
    <property type="molecule type" value="Genomic_DNA"/>
</dbReference>
<feature type="coiled-coil region" evidence="1">
    <location>
        <begin position="25"/>
        <end position="90"/>
    </location>
</feature>
<dbReference type="Proteomes" id="UP000494218">
    <property type="component" value="Unassembled WGS sequence"/>
</dbReference>
<name>A0A6P2IH98_BURL3</name>
<evidence type="ECO:0000256" key="1">
    <source>
        <dbReference type="SAM" id="Coils"/>
    </source>
</evidence>